<organism evidence="2 3">
    <name type="scientific">[Mycobacterium] vasticus</name>
    <dbReference type="NCBI Taxonomy" id="2875777"/>
    <lineage>
        <taxon>Bacteria</taxon>
        <taxon>Bacillati</taxon>
        <taxon>Actinomycetota</taxon>
        <taxon>Actinomycetes</taxon>
        <taxon>Mycobacteriales</taxon>
        <taxon>Mycobacteriaceae</taxon>
        <taxon>Mycolicibacter</taxon>
    </lineage>
</organism>
<dbReference type="RefSeq" id="WP_329779555.1">
    <property type="nucleotide sequence ID" value="NZ_JAYJJQ010000016.1"/>
</dbReference>
<evidence type="ECO:0000313" key="2">
    <source>
        <dbReference type="EMBL" id="MEB3070637.1"/>
    </source>
</evidence>
<protein>
    <submittedName>
        <fullName evidence="2">DUF732 domain-containing protein</fullName>
    </submittedName>
</protein>
<accession>A0ABU5YZS2</accession>
<gene>
    <name evidence="2" type="ORF">K5L39_15740</name>
</gene>
<keyword evidence="3" id="KW-1185">Reference proteome</keyword>
<comment type="caution">
    <text evidence="2">The sequence shown here is derived from an EMBL/GenBank/DDBJ whole genome shotgun (WGS) entry which is preliminary data.</text>
</comment>
<feature type="domain" description="DUF732" evidence="1">
    <location>
        <begin position="58"/>
        <end position="124"/>
    </location>
</feature>
<dbReference type="InterPro" id="IPR007969">
    <property type="entry name" value="DUF732"/>
</dbReference>
<sequence length="143" mass="15720">MTNNLRVRRHALGRLLAGVFLACAGLFGVMHPALVAHVRADPDSDVTTSQGDKVWAYLWNVKVRPGYNFPNDGEALDYGYGICHKIAEGHSYAQISDDVKADFNTTDEYQALYLINQSANELCPAMITQLRHSVGGNPARWAG</sequence>
<evidence type="ECO:0000259" key="1">
    <source>
        <dbReference type="Pfam" id="PF05305"/>
    </source>
</evidence>
<name>A0ABU5YZS2_9MYCO</name>
<reference evidence="2 3" key="1">
    <citation type="submission" date="2023-12" db="EMBL/GenBank/DDBJ databases">
        <title>Description of new species of Mycobacterium terrae complex isolated from sewage at the Sao Paulo Zoological Park Foundation in Brazil.</title>
        <authorList>
            <person name="Romagnoli C.L."/>
            <person name="Conceicao E.C."/>
            <person name="Machado E."/>
            <person name="Barreto L.B.P.F."/>
            <person name="Sharma A."/>
            <person name="Silva N.M."/>
            <person name="Marques L.E."/>
            <person name="Juliana M.A."/>
            <person name="Lourenco M.C.S."/>
            <person name="Digiampietri L.A."/>
            <person name="Suffys P.N."/>
            <person name="Viana-Niero C."/>
        </authorList>
    </citation>
    <scope>NUCLEOTIDE SEQUENCE [LARGE SCALE GENOMIC DNA]</scope>
    <source>
        <strain evidence="2 3">MYC017</strain>
    </source>
</reference>
<dbReference type="Proteomes" id="UP001299283">
    <property type="component" value="Unassembled WGS sequence"/>
</dbReference>
<proteinExistence type="predicted"/>
<dbReference type="EMBL" id="JAYJJQ010000016">
    <property type="protein sequence ID" value="MEB3070637.1"/>
    <property type="molecule type" value="Genomic_DNA"/>
</dbReference>
<dbReference type="Pfam" id="PF05305">
    <property type="entry name" value="DUF732"/>
    <property type="match status" value="1"/>
</dbReference>
<evidence type="ECO:0000313" key="3">
    <source>
        <dbReference type="Proteomes" id="UP001299283"/>
    </source>
</evidence>